<reference evidence="4" key="1">
    <citation type="submission" date="2020-03" db="EMBL/GenBank/DDBJ databases">
        <title>A high-quality chromosome-level genome assembly of a woody plant with both climbing and erect habits, Rhamnella rubrinervis.</title>
        <authorList>
            <person name="Lu Z."/>
            <person name="Yang Y."/>
            <person name="Zhu X."/>
            <person name="Sun Y."/>
        </authorList>
    </citation>
    <scope>NUCLEOTIDE SEQUENCE</scope>
    <source>
        <strain evidence="4">BYM</strain>
        <tissue evidence="4">Leaf</tissue>
    </source>
</reference>
<dbReference type="EMBL" id="VOIH02000011">
    <property type="protein sequence ID" value="KAF3433074.1"/>
    <property type="molecule type" value="Genomic_DNA"/>
</dbReference>
<dbReference type="Gene3D" id="3.40.50.1820">
    <property type="entry name" value="alpha/beta hydrolase"/>
    <property type="match status" value="1"/>
</dbReference>
<protein>
    <recommendedName>
        <fullName evidence="3">Alpha/beta hydrolase fold-3 domain-containing protein</fullName>
    </recommendedName>
</protein>
<gene>
    <name evidence="4" type="ORF">FNV43_RR24176</name>
</gene>
<dbReference type="InterPro" id="IPR013094">
    <property type="entry name" value="AB_hydrolase_3"/>
</dbReference>
<keyword evidence="2" id="KW-0378">Hydrolase</keyword>
<comment type="caution">
    <text evidence="4">The sequence shown here is derived from an EMBL/GenBank/DDBJ whole genome shotgun (WGS) entry which is preliminary data.</text>
</comment>
<dbReference type="GO" id="GO:0016787">
    <property type="term" value="F:hydrolase activity"/>
    <property type="evidence" value="ECO:0007669"/>
    <property type="project" value="UniProtKB-KW"/>
</dbReference>
<dbReference type="SUPFAM" id="SSF53474">
    <property type="entry name" value="alpha/beta-Hydrolases"/>
    <property type="match status" value="1"/>
</dbReference>
<dbReference type="Proteomes" id="UP000796880">
    <property type="component" value="Unassembled WGS sequence"/>
</dbReference>
<dbReference type="InterPro" id="IPR050466">
    <property type="entry name" value="Carboxylest/Gibb_receptor"/>
</dbReference>
<evidence type="ECO:0000313" key="4">
    <source>
        <dbReference type="EMBL" id="KAF3433074.1"/>
    </source>
</evidence>
<proteinExistence type="inferred from homology"/>
<dbReference type="OrthoDB" id="408631at2759"/>
<dbReference type="InterPro" id="IPR002168">
    <property type="entry name" value="Lipase_GDXG_HIS_AS"/>
</dbReference>
<name>A0A8K0GNV3_9ROSA</name>
<dbReference type="PROSITE" id="PS01173">
    <property type="entry name" value="LIPASE_GDXG_HIS"/>
    <property type="match status" value="1"/>
</dbReference>
<comment type="similarity">
    <text evidence="1">Belongs to the 'GDXG' lipolytic enzyme family.</text>
</comment>
<sequence>MTSPAPRNPTVDPYKILQIIRNVDGTITRLVKFPDTPASSDLGLPTPVLSKDIHINQSKSTWVRIFLPRHVLDNPSSSKLPLIVFFHGGGFILSSPSSTMFHDFCVNLAKEVPAVIASVKYRLAPEHRLPAAYDDSMEALNWIRTSDDDWLREYADISNCYLIGISAGGNIAYIAGLRAAAEVDKLEPLKIRGLILQQPFFGGSERTPSEVRLENDAAFPVCATDLMWELSLPVGADRDHEYCNPTASGGSELLNKIRSLEWRVLVTGWDGDQLIDRQMELVKMLEDKGVQVVGHFGVGGYHGVDVMESSKTKPFLMVVKIFICS</sequence>
<dbReference type="Pfam" id="PF07859">
    <property type="entry name" value="Abhydrolase_3"/>
    <property type="match status" value="1"/>
</dbReference>
<evidence type="ECO:0000313" key="5">
    <source>
        <dbReference type="Proteomes" id="UP000796880"/>
    </source>
</evidence>
<dbReference type="PANTHER" id="PTHR23024:SF654">
    <property type="entry name" value="RECEPTOR GID1, PUTATIVE-RELATED"/>
    <property type="match status" value="1"/>
</dbReference>
<keyword evidence="5" id="KW-1185">Reference proteome</keyword>
<evidence type="ECO:0000256" key="2">
    <source>
        <dbReference type="ARBA" id="ARBA00022801"/>
    </source>
</evidence>
<accession>A0A8K0GNV3</accession>
<dbReference type="InterPro" id="IPR029058">
    <property type="entry name" value="AB_hydrolase_fold"/>
</dbReference>
<dbReference type="AlphaFoldDB" id="A0A8K0GNV3"/>
<evidence type="ECO:0000259" key="3">
    <source>
        <dbReference type="Pfam" id="PF07859"/>
    </source>
</evidence>
<feature type="domain" description="Alpha/beta hydrolase fold-3" evidence="3">
    <location>
        <begin position="83"/>
        <end position="304"/>
    </location>
</feature>
<evidence type="ECO:0000256" key="1">
    <source>
        <dbReference type="ARBA" id="ARBA00010515"/>
    </source>
</evidence>
<dbReference type="PANTHER" id="PTHR23024">
    <property type="entry name" value="ARYLACETAMIDE DEACETYLASE"/>
    <property type="match status" value="1"/>
</dbReference>
<organism evidence="4 5">
    <name type="scientific">Rhamnella rubrinervis</name>
    <dbReference type="NCBI Taxonomy" id="2594499"/>
    <lineage>
        <taxon>Eukaryota</taxon>
        <taxon>Viridiplantae</taxon>
        <taxon>Streptophyta</taxon>
        <taxon>Embryophyta</taxon>
        <taxon>Tracheophyta</taxon>
        <taxon>Spermatophyta</taxon>
        <taxon>Magnoliopsida</taxon>
        <taxon>eudicotyledons</taxon>
        <taxon>Gunneridae</taxon>
        <taxon>Pentapetalae</taxon>
        <taxon>rosids</taxon>
        <taxon>fabids</taxon>
        <taxon>Rosales</taxon>
        <taxon>Rhamnaceae</taxon>
        <taxon>rhamnoid group</taxon>
        <taxon>Rhamneae</taxon>
        <taxon>Rhamnella</taxon>
    </lineage>
</organism>